<reference evidence="3 5" key="1">
    <citation type="journal article" date="2020" name="Stud. Mycol.">
        <title>101 Dothideomycetes genomes: a test case for predicting lifestyles and emergence of pathogens.</title>
        <authorList>
            <person name="Haridas S."/>
            <person name="Albert R."/>
            <person name="Binder M."/>
            <person name="Bloem J."/>
            <person name="Labutti K."/>
            <person name="Salamov A."/>
            <person name="Andreopoulos B."/>
            <person name="Baker S."/>
            <person name="Barry K."/>
            <person name="Bills G."/>
            <person name="Bluhm B."/>
            <person name="Cannon C."/>
            <person name="Castanera R."/>
            <person name="Culley D."/>
            <person name="Daum C."/>
            <person name="Ezra D."/>
            <person name="Gonzalez J."/>
            <person name="Henrissat B."/>
            <person name="Kuo A."/>
            <person name="Liang C."/>
            <person name="Lipzen A."/>
            <person name="Lutzoni F."/>
            <person name="Magnuson J."/>
            <person name="Mondo S."/>
            <person name="Nolan M."/>
            <person name="Ohm R."/>
            <person name="Pangilinan J."/>
            <person name="Park H.-J."/>
            <person name="Ramirez L."/>
            <person name="Alfaro M."/>
            <person name="Sun H."/>
            <person name="Tritt A."/>
            <person name="Yoshinaga Y."/>
            <person name="Zwiers L.-H."/>
            <person name="Turgeon B."/>
            <person name="Goodwin S."/>
            <person name="Spatafora J."/>
            <person name="Crous P."/>
            <person name="Grigoriev I."/>
        </authorList>
    </citation>
    <scope>NUCLEOTIDE SEQUENCE</scope>
    <source>
        <strain evidence="3 5">CBS 304.34</strain>
    </source>
</reference>
<evidence type="ECO:0008006" key="6">
    <source>
        <dbReference type="Google" id="ProtNLM"/>
    </source>
</evidence>
<evidence type="ECO:0000256" key="2">
    <source>
        <dbReference type="SAM" id="SignalP"/>
    </source>
</evidence>
<dbReference type="Gene3D" id="2.70.50.70">
    <property type="match status" value="1"/>
</dbReference>
<dbReference type="Proteomes" id="UP000504636">
    <property type="component" value="Unplaced"/>
</dbReference>
<reference evidence="5" key="3">
    <citation type="submission" date="2025-04" db="UniProtKB">
        <authorList>
            <consortium name="RefSeq"/>
        </authorList>
    </citation>
    <scope>IDENTIFICATION</scope>
    <source>
        <strain evidence="5">CBS 304.34</strain>
    </source>
</reference>
<dbReference type="AlphaFoldDB" id="A0A6A6Z2T2"/>
<dbReference type="RefSeq" id="XP_033581957.1">
    <property type="nucleotide sequence ID" value="XM_033715081.1"/>
</dbReference>
<proteinExistence type="predicted"/>
<feature type="compositionally biased region" description="Low complexity" evidence="1">
    <location>
        <begin position="277"/>
        <end position="311"/>
    </location>
</feature>
<protein>
    <recommendedName>
        <fullName evidence="6">Lytic polysaccharide monooxygenase</fullName>
    </recommendedName>
</protein>
<evidence type="ECO:0000313" key="3">
    <source>
        <dbReference type="EMBL" id="KAF2814993.1"/>
    </source>
</evidence>
<dbReference type="PANTHER" id="PTHR36182">
    <property type="entry name" value="PROTEIN, PUTATIVE (AFU_ORTHOLOGUE AFUA_6G10930)-RELATED"/>
    <property type="match status" value="1"/>
</dbReference>
<dbReference type="EMBL" id="MU003694">
    <property type="protein sequence ID" value="KAF2814993.1"/>
    <property type="molecule type" value="Genomic_DNA"/>
</dbReference>
<keyword evidence="2" id="KW-0732">Signal</keyword>
<reference evidence="5" key="2">
    <citation type="submission" date="2020-04" db="EMBL/GenBank/DDBJ databases">
        <authorList>
            <consortium name="NCBI Genome Project"/>
        </authorList>
    </citation>
    <scope>NUCLEOTIDE SEQUENCE</scope>
    <source>
        <strain evidence="5">CBS 304.34</strain>
    </source>
</reference>
<evidence type="ECO:0000313" key="5">
    <source>
        <dbReference type="RefSeq" id="XP_033581957.1"/>
    </source>
</evidence>
<dbReference type="PANTHER" id="PTHR36182:SF2">
    <property type="entry name" value="LYTIC POLYSACCHARIDE MONOOXYGENASE"/>
    <property type="match status" value="1"/>
</dbReference>
<feature type="compositionally biased region" description="Gly residues" evidence="1">
    <location>
        <begin position="207"/>
        <end position="218"/>
    </location>
</feature>
<feature type="signal peptide" evidence="2">
    <location>
        <begin position="1"/>
        <end position="19"/>
    </location>
</feature>
<sequence>MAVAALLFASSANAHMIMASPVPFSVDKLDNAPITAAQYPCKINLGFTVSTMNNMKVGEEQTLSFKGSAVHGGGSCQLSVTTDKTPTANSKFKVIMSMEGGCPGIDGPLTFKYKIPDSVPNGQVTLAWTWFSRLSGQPELYMNCAPLMVTGGASDTKAFDALPDMFVANIATAQCTTPANFNTKFPNPGQNVLTDDSAAAANPPTGAGCGKAVSGGGDASSAAGGAPTSVAATSAAEAPSNTGGVFAPGASSAAPAESTSTLTTLVTLTASPSVPAAATSAPAAGTEAPASGTEAPAAGTSAAAAPVPTTPSGGGGGATCSTNGAVVCNGATQFGLCDNGKVVWQAVAAGTTCSNGQITKRQWRRELRGRVPLKPETL</sequence>
<organism evidence="3">
    <name type="scientific">Mytilinidion resinicola</name>
    <dbReference type="NCBI Taxonomy" id="574789"/>
    <lineage>
        <taxon>Eukaryota</taxon>
        <taxon>Fungi</taxon>
        <taxon>Dikarya</taxon>
        <taxon>Ascomycota</taxon>
        <taxon>Pezizomycotina</taxon>
        <taxon>Dothideomycetes</taxon>
        <taxon>Pleosporomycetidae</taxon>
        <taxon>Mytilinidiales</taxon>
        <taxon>Mytilinidiaceae</taxon>
        <taxon>Mytilinidion</taxon>
    </lineage>
</organism>
<dbReference type="GeneID" id="54455974"/>
<evidence type="ECO:0000313" key="4">
    <source>
        <dbReference type="Proteomes" id="UP000504636"/>
    </source>
</evidence>
<dbReference type="OrthoDB" id="2342176at2759"/>
<keyword evidence="4" id="KW-1185">Reference proteome</keyword>
<name>A0A6A6Z2T2_9PEZI</name>
<feature type="region of interest" description="Disordered" evidence="1">
    <location>
        <begin position="207"/>
        <end position="226"/>
    </location>
</feature>
<evidence type="ECO:0000256" key="1">
    <source>
        <dbReference type="SAM" id="MobiDB-lite"/>
    </source>
</evidence>
<gene>
    <name evidence="3 5" type="ORF">BDZ99DRAFT_377685</name>
</gene>
<feature type="region of interest" description="Disordered" evidence="1">
    <location>
        <begin position="277"/>
        <end position="317"/>
    </location>
</feature>
<feature type="chain" id="PRO_5044629518" description="Lytic polysaccharide monooxygenase" evidence="2">
    <location>
        <begin position="20"/>
        <end position="378"/>
    </location>
</feature>
<accession>A0A6A6Z2T2</accession>